<organism evidence="1 2">
    <name type="scientific">Buchnera aphidicola</name>
    <name type="common">Stegophylla sp.</name>
    <dbReference type="NCBI Taxonomy" id="2315800"/>
    <lineage>
        <taxon>Bacteria</taxon>
        <taxon>Pseudomonadati</taxon>
        <taxon>Pseudomonadota</taxon>
        <taxon>Gammaproteobacteria</taxon>
        <taxon>Enterobacterales</taxon>
        <taxon>Erwiniaceae</taxon>
        <taxon>Buchnera</taxon>
    </lineage>
</organism>
<evidence type="ECO:0000313" key="1">
    <source>
        <dbReference type="EMBL" id="QCI26452.1"/>
    </source>
</evidence>
<reference evidence="1 2" key="1">
    <citation type="submission" date="2018-10" db="EMBL/GenBank/DDBJ databases">
        <title>Comparative functional genomics of the obligate endosymbiont Buchnera aphidicola.</title>
        <authorList>
            <person name="Chong R.A."/>
        </authorList>
    </citation>
    <scope>NUCLEOTIDE SEQUENCE [LARGE SCALE GENOMIC DNA]</scope>
    <source>
        <strain evidence="1 2">Ssp</strain>
    </source>
</reference>
<dbReference type="EMBL" id="CP032998">
    <property type="protein sequence ID" value="QCI26452.1"/>
    <property type="molecule type" value="Genomic_DNA"/>
</dbReference>
<protein>
    <submittedName>
        <fullName evidence="1">Uncharacterized protein</fullName>
    </submittedName>
</protein>
<dbReference type="Proteomes" id="UP000298636">
    <property type="component" value="Chromosome"/>
</dbReference>
<keyword evidence="2" id="KW-1185">Reference proteome</keyword>
<accession>A0A4D6YBH0</accession>
<dbReference type="AlphaFoldDB" id="A0A4D6YBH0"/>
<evidence type="ECO:0000313" key="2">
    <source>
        <dbReference type="Proteomes" id="UP000298636"/>
    </source>
</evidence>
<gene>
    <name evidence="1" type="ORF">D9V79_01450</name>
</gene>
<sequence length="72" mass="8857">MSKIIYQKILKNYFNLFNIKINHKIMISNIINSSKFYVNHIFNKKYIKFINNNNLNNQEYINIIKYKIIIKK</sequence>
<proteinExistence type="predicted"/>
<name>A0A4D6YBH0_9GAMM</name>